<dbReference type="RefSeq" id="WP_386758056.1">
    <property type="nucleotide sequence ID" value="NZ_JBHRXK010000002.1"/>
</dbReference>
<reference evidence="2" key="1">
    <citation type="journal article" date="2019" name="Int. J. Syst. Evol. Microbiol.">
        <title>The Global Catalogue of Microorganisms (GCM) 10K type strain sequencing project: providing services to taxonomists for standard genome sequencing and annotation.</title>
        <authorList>
            <consortium name="The Broad Institute Genomics Platform"/>
            <consortium name="The Broad Institute Genome Sequencing Center for Infectious Disease"/>
            <person name="Wu L."/>
            <person name="Ma J."/>
        </authorList>
    </citation>
    <scope>NUCLEOTIDE SEQUENCE [LARGE SCALE GENOMIC DNA]</scope>
    <source>
        <strain evidence="2">KCTC 42875</strain>
    </source>
</reference>
<gene>
    <name evidence="1" type="ORF">ACFOLC_04610</name>
</gene>
<accession>A0ABV7RNT8</accession>
<dbReference type="InterPro" id="IPR009367">
    <property type="entry name" value="Elm1-like"/>
</dbReference>
<keyword evidence="2" id="KW-1185">Reference proteome</keyword>
<evidence type="ECO:0000313" key="1">
    <source>
        <dbReference type="EMBL" id="MFC3550291.1"/>
    </source>
</evidence>
<dbReference type="EMBL" id="JBHRXK010000002">
    <property type="protein sequence ID" value="MFC3550291.1"/>
    <property type="molecule type" value="Genomic_DNA"/>
</dbReference>
<organism evidence="1 2">
    <name type="scientific">Lysobacter cavernae</name>
    <dbReference type="NCBI Taxonomy" id="1685901"/>
    <lineage>
        <taxon>Bacteria</taxon>
        <taxon>Pseudomonadati</taxon>
        <taxon>Pseudomonadota</taxon>
        <taxon>Gammaproteobacteria</taxon>
        <taxon>Lysobacterales</taxon>
        <taxon>Lysobacteraceae</taxon>
        <taxon>Lysobacter</taxon>
    </lineage>
</organism>
<evidence type="ECO:0000313" key="2">
    <source>
        <dbReference type="Proteomes" id="UP001595740"/>
    </source>
</evidence>
<sequence length="335" mass="35219">MQQPPPDRTTVAGTAFAAGPVASVGAWTLTDGHAGNRRQAEALAAALGIEARAWTLRARAPWRWLAPRCGPGAERAFGAEFRTAVHAAPTLAIGCGRQAALATRLLRAHGARAVQILDPRIAPAHWDLVIAPQHDGLQGANVIPLLGSLHPVDDLWLAAARREFATFAALPAPRIALLIGGASAHARLDAAWLEALLVRVADQVHGEGGSVLATASRRTPVPLRAHLRERLARVPGVVWGGDADGANPYAGLLGWADRIVCTADSVNMLSEAAATNVPVFVAGAERVGGRPGRFVQDLLDRGRVRPFDSGCSAFTVTPLRETARVAAEVRARLAL</sequence>
<name>A0ABV7RNT8_9GAMM</name>
<dbReference type="PANTHER" id="PTHR33986">
    <property type="entry name" value="OS02G0535700 PROTEIN"/>
    <property type="match status" value="1"/>
</dbReference>
<dbReference type="Proteomes" id="UP001595740">
    <property type="component" value="Unassembled WGS sequence"/>
</dbReference>
<dbReference type="Pfam" id="PF06258">
    <property type="entry name" value="Mito_fiss_Elm1"/>
    <property type="match status" value="1"/>
</dbReference>
<protein>
    <submittedName>
        <fullName evidence="1">Mitochondrial fission ELM1 family protein</fullName>
    </submittedName>
</protein>
<proteinExistence type="predicted"/>
<comment type="caution">
    <text evidence="1">The sequence shown here is derived from an EMBL/GenBank/DDBJ whole genome shotgun (WGS) entry which is preliminary data.</text>
</comment>
<dbReference type="PANTHER" id="PTHR33986:SF15">
    <property type="entry name" value="MITOCHONDRIAL FISSION PROTEIN ELM1"/>
    <property type="match status" value="1"/>
</dbReference>